<name>A0ACB9MKU7_BAUVA</name>
<evidence type="ECO:0000313" key="2">
    <source>
        <dbReference type="Proteomes" id="UP000828941"/>
    </source>
</evidence>
<comment type="caution">
    <text evidence="1">The sequence shown here is derived from an EMBL/GenBank/DDBJ whole genome shotgun (WGS) entry which is preliminary data.</text>
</comment>
<proteinExistence type="predicted"/>
<dbReference type="Proteomes" id="UP000828941">
    <property type="component" value="Chromosome 9"/>
</dbReference>
<accession>A0ACB9MKU7</accession>
<sequence>MKDASSAVPSSGVRITPIDDFNADASSPTSGSKSISTNNPKRKESVETIEGERSVPKKPRMVWTNELHNRFLRAIRQVGQDRASPKKIYEIMKVPGLTRKHVASHLQKYRLFLKKVDELLSLEGAPGGNILSSKLAKGLSDEVIKEIQKRIELIRQLSGSRTTTLNPSNTSQIVLHTSSNASIAQVLSTQLSNPSSQGVSFQNQHQDPRGNYLRLAGQSLFASKIPANSFQKPILGGFPSLPYYPYNGGSNFSSYSGSIGSYDSINAANAGLIDVNHGGFAAVDSSEVFSPVFSSNTTQQENFSSLPPSCPHLGDPGNAADQSQSTSNTSGDSQPNQFDKELTELFFLMDSISIIDEPQEPSNVIVPPNETIVNLPNELLTPPNENPNQLKGGNESTDSDAVGKYMVEDAIQPSNYANYNDQASHLVKLDLSFMMMGSMT</sequence>
<organism evidence="1 2">
    <name type="scientific">Bauhinia variegata</name>
    <name type="common">Purple orchid tree</name>
    <name type="synonym">Phanera variegata</name>
    <dbReference type="NCBI Taxonomy" id="167791"/>
    <lineage>
        <taxon>Eukaryota</taxon>
        <taxon>Viridiplantae</taxon>
        <taxon>Streptophyta</taxon>
        <taxon>Embryophyta</taxon>
        <taxon>Tracheophyta</taxon>
        <taxon>Spermatophyta</taxon>
        <taxon>Magnoliopsida</taxon>
        <taxon>eudicotyledons</taxon>
        <taxon>Gunneridae</taxon>
        <taxon>Pentapetalae</taxon>
        <taxon>rosids</taxon>
        <taxon>fabids</taxon>
        <taxon>Fabales</taxon>
        <taxon>Fabaceae</taxon>
        <taxon>Cercidoideae</taxon>
        <taxon>Cercideae</taxon>
        <taxon>Bauhiniinae</taxon>
        <taxon>Bauhinia</taxon>
    </lineage>
</organism>
<gene>
    <name evidence="1" type="ORF">L6164_023826</name>
</gene>
<evidence type="ECO:0000313" key="1">
    <source>
        <dbReference type="EMBL" id="KAI4324273.1"/>
    </source>
</evidence>
<reference evidence="1 2" key="1">
    <citation type="journal article" date="2022" name="DNA Res.">
        <title>Chromosomal-level genome assembly of the orchid tree Bauhinia variegata (Leguminosae; Cercidoideae) supports the allotetraploid origin hypothesis of Bauhinia.</title>
        <authorList>
            <person name="Zhong Y."/>
            <person name="Chen Y."/>
            <person name="Zheng D."/>
            <person name="Pang J."/>
            <person name="Liu Y."/>
            <person name="Luo S."/>
            <person name="Meng S."/>
            <person name="Qian L."/>
            <person name="Wei D."/>
            <person name="Dai S."/>
            <person name="Zhou R."/>
        </authorList>
    </citation>
    <scope>NUCLEOTIDE SEQUENCE [LARGE SCALE GENOMIC DNA]</scope>
    <source>
        <strain evidence="1">BV-YZ2020</strain>
    </source>
</reference>
<keyword evidence="2" id="KW-1185">Reference proteome</keyword>
<protein>
    <submittedName>
        <fullName evidence="1">Uncharacterized protein</fullName>
    </submittedName>
</protein>
<dbReference type="EMBL" id="CM039434">
    <property type="protein sequence ID" value="KAI4324273.1"/>
    <property type="molecule type" value="Genomic_DNA"/>
</dbReference>